<organism evidence="5 8">
    <name type="scientific">Pseudoalteromonas aurantia</name>
    <dbReference type="NCBI Taxonomy" id="43654"/>
    <lineage>
        <taxon>Bacteria</taxon>
        <taxon>Pseudomonadati</taxon>
        <taxon>Pseudomonadota</taxon>
        <taxon>Gammaproteobacteria</taxon>
        <taxon>Alteromonadales</taxon>
        <taxon>Pseudoalteromonadaceae</taxon>
        <taxon>Pseudoalteromonas</taxon>
    </lineage>
</organism>
<keyword evidence="4" id="KW-1133">Transmembrane helix</keyword>
<dbReference type="EMBL" id="PNBW01000042">
    <property type="protein sequence ID" value="TMO74977.1"/>
    <property type="molecule type" value="Genomic_DNA"/>
</dbReference>
<evidence type="ECO:0000256" key="2">
    <source>
        <dbReference type="ARBA" id="ARBA00023043"/>
    </source>
</evidence>
<dbReference type="SMART" id="SM00248">
    <property type="entry name" value="ANK"/>
    <property type="match status" value="2"/>
</dbReference>
<dbReference type="RefSeq" id="WP_138591516.1">
    <property type="nucleotide sequence ID" value="NZ_PNBW01000042.1"/>
</dbReference>
<dbReference type="InterPro" id="IPR036770">
    <property type="entry name" value="Ankyrin_rpt-contain_sf"/>
</dbReference>
<protein>
    <submittedName>
        <fullName evidence="5">Ankyrin repeat domain-containing protein</fullName>
    </submittedName>
</protein>
<sequence length="442" mass="49908">MEHVLIWPAQYPLLLRGLAEQNGAFILDALESWPVCGTSIDEQGVESTILPPAFYLLWLKPLEPFESCYFQHIDEYDEQQQVYTQQLFEHLDSTDMTRQSLTITLLERLKGYSDLQLQIDSVSTPSFYELLTHRRYFQTMTWALSQGVKLTGADLCDAWSNEDLRSGIIDVLPECVTNITETIQLATEHLLKGEEYYSLLRELCDESELSSLLEQALLAHVIDPQAKQSTLIAFISQGAKGHAKDDVGRSAFMWAIEKGFVNVVEQLLPYQDITCIDDMGETYLHYAVKSNLPSMVKLILHAGCDPHQRDVHDQTAYRLTMQNGALAARKVLEEHGIIELSEDAQYNKIRQVHGLYALVTLLLPLQLFFFFHDSLSAKQEFVWGAALLGGSIFAIARGVRRGPLYPSKPHPWSLKGLSALSWLSISLQSMFSLLVLITLLGV</sequence>
<dbReference type="PANTHER" id="PTHR24198:SF165">
    <property type="entry name" value="ANKYRIN REPEAT-CONTAINING PROTEIN-RELATED"/>
    <property type="match status" value="1"/>
</dbReference>
<dbReference type="PROSITE" id="PS50297">
    <property type="entry name" value="ANK_REP_REGION"/>
    <property type="match status" value="1"/>
</dbReference>
<dbReference type="PROSITE" id="PS50088">
    <property type="entry name" value="ANK_REPEAT"/>
    <property type="match status" value="1"/>
</dbReference>
<evidence type="ECO:0000313" key="6">
    <source>
        <dbReference type="EMBL" id="TMO74977.1"/>
    </source>
</evidence>
<feature type="transmembrane region" description="Helical" evidence="4">
    <location>
        <begin position="419"/>
        <end position="440"/>
    </location>
</feature>
<evidence type="ECO:0000313" key="8">
    <source>
        <dbReference type="Proteomes" id="UP000307217"/>
    </source>
</evidence>
<name>A0A5S3V9S7_9GAMM</name>
<keyword evidence="4" id="KW-0812">Transmembrane</keyword>
<evidence type="ECO:0000313" key="5">
    <source>
        <dbReference type="EMBL" id="TMO68662.1"/>
    </source>
</evidence>
<evidence type="ECO:0000256" key="3">
    <source>
        <dbReference type="PROSITE-ProRule" id="PRU00023"/>
    </source>
</evidence>
<dbReference type="Gene3D" id="1.25.40.20">
    <property type="entry name" value="Ankyrin repeat-containing domain"/>
    <property type="match status" value="1"/>
</dbReference>
<keyword evidence="2 3" id="KW-0040">ANK repeat</keyword>
<dbReference type="Proteomes" id="UP000307164">
    <property type="component" value="Unassembled WGS sequence"/>
</dbReference>
<gene>
    <name evidence="5" type="ORF">CWC19_08705</name>
    <name evidence="6" type="ORF">CWC20_08890</name>
</gene>
<dbReference type="Proteomes" id="UP000307217">
    <property type="component" value="Unassembled WGS sequence"/>
</dbReference>
<keyword evidence="1" id="KW-0677">Repeat</keyword>
<keyword evidence="7" id="KW-1185">Reference proteome</keyword>
<dbReference type="Pfam" id="PF12796">
    <property type="entry name" value="Ank_2"/>
    <property type="match status" value="1"/>
</dbReference>
<accession>A0A5S3V9S7</accession>
<feature type="repeat" description="ANK" evidence="3">
    <location>
        <begin position="279"/>
        <end position="311"/>
    </location>
</feature>
<dbReference type="PANTHER" id="PTHR24198">
    <property type="entry name" value="ANKYRIN REPEAT AND PROTEIN KINASE DOMAIN-CONTAINING PROTEIN"/>
    <property type="match status" value="1"/>
</dbReference>
<dbReference type="AlphaFoldDB" id="A0A5S3V9S7"/>
<keyword evidence="4" id="KW-0472">Membrane</keyword>
<proteinExistence type="predicted"/>
<dbReference type="OrthoDB" id="6311156at2"/>
<feature type="transmembrane region" description="Helical" evidence="4">
    <location>
        <begin position="354"/>
        <end position="372"/>
    </location>
</feature>
<feature type="transmembrane region" description="Helical" evidence="4">
    <location>
        <begin position="381"/>
        <end position="399"/>
    </location>
</feature>
<evidence type="ECO:0000256" key="4">
    <source>
        <dbReference type="SAM" id="Phobius"/>
    </source>
</evidence>
<dbReference type="InterPro" id="IPR002110">
    <property type="entry name" value="Ankyrin_rpt"/>
</dbReference>
<evidence type="ECO:0000256" key="1">
    <source>
        <dbReference type="ARBA" id="ARBA00022737"/>
    </source>
</evidence>
<comment type="caution">
    <text evidence="5">The sequence shown here is derived from an EMBL/GenBank/DDBJ whole genome shotgun (WGS) entry which is preliminary data.</text>
</comment>
<reference evidence="5" key="3">
    <citation type="submission" date="2019-09" db="EMBL/GenBank/DDBJ databases">
        <title>Co-occurence of chitin degradation, pigmentation and bioactivity in marine Pseudoalteromonas.</title>
        <authorList>
            <person name="Sonnenschein E.C."/>
            <person name="Bech P.K."/>
        </authorList>
    </citation>
    <scope>NUCLEOTIDE SEQUENCE</scope>
    <source>
        <strain evidence="5">S3790</strain>
        <strain evidence="6 7">S3895</strain>
    </source>
</reference>
<evidence type="ECO:0000313" key="7">
    <source>
        <dbReference type="Proteomes" id="UP000307164"/>
    </source>
</evidence>
<dbReference type="SUPFAM" id="SSF48403">
    <property type="entry name" value="Ankyrin repeat"/>
    <property type="match status" value="1"/>
</dbReference>
<reference evidence="8" key="2">
    <citation type="submission" date="2019-06" db="EMBL/GenBank/DDBJ databases">
        <title>Co-occurence of chitin degradation, pigmentation and bioactivity in marine Pseudoalteromonas.</title>
        <authorList>
            <person name="Sonnenschein E.C."/>
            <person name="Bech P.K."/>
        </authorList>
    </citation>
    <scope>NUCLEOTIDE SEQUENCE [LARGE SCALE GENOMIC DNA]</scope>
    <source>
        <strain evidence="8">S3790</strain>
    </source>
</reference>
<dbReference type="EMBL" id="PNBX01000031">
    <property type="protein sequence ID" value="TMO68662.1"/>
    <property type="molecule type" value="Genomic_DNA"/>
</dbReference>
<reference evidence="5 8" key="1">
    <citation type="submission" date="2018-01" db="EMBL/GenBank/DDBJ databases">
        <authorList>
            <person name="Paulsen S."/>
            <person name="Gram L.K."/>
        </authorList>
    </citation>
    <scope>NUCLEOTIDE SEQUENCE [LARGE SCALE GENOMIC DNA]</scope>
    <source>
        <strain evidence="5 8">S3790</strain>
        <strain evidence="6">S3895</strain>
    </source>
</reference>